<name>A0ABN1JY00_9CLOT</name>
<accession>A0ABN1JY00</accession>
<sequence length="58" mass="5907">MKKYEQLTGLIKISDLESISDDFGGTGTPCAATATIGLTIKVASAVVCETGACTGHCK</sequence>
<keyword evidence="2" id="KW-1185">Reference proteome</keyword>
<protein>
    <recommendedName>
        <fullName evidence="3">Lantibiotic</fullName>
    </recommendedName>
</protein>
<evidence type="ECO:0008006" key="3">
    <source>
        <dbReference type="Google" id="ProtNLM"/>
    </source>
</evidence>
<reference evidence="1 2" key="1">
    <citation type="journal article" date="2019" name="Int. J. Syst. Evol. Microbiol.">
        <title>The Global Catalogue of Microorganisms (GCM) 10K type strain sequencing project: providing services to taxonomists for standard genome sequencing and annotation.</title>
        <authorList>
            <consortium name="The Broad Institute Genomics Platform"/>
            <consortium name="The Broad Institute Genome Sequencing Center for Infectious Disease"/>
            <person name="Wu L."/>
            <person name="Ma J."/>
        </authorList>
    </citation>
    <scope>NUCLEOTIDE SEQUENCE [LARGE SCALE GENOMIC DNA]</scope>
    <source>
        <strain evidence="1 2">JCM 1407</strain>
    </source>
</reference>
<organism evidence="1 2">
    <name type="scientific">Clostridium oceanicum</name>
    <dbReference type="NCBI Taxonomy" id="1543"/>
    <lineage>
        <taxon>Bacteria</taxon>
        <taxon>Bacillati</taxon>
        <taxon>Bacillota</taxon>
        <taxon>Clostridia</taxon>
        <taxon>Eubacteriales</taxon>
        <taxon>Clostridiaceae</taxon>
        <taxon>Clostridium</taxon>
    </lineage>
</organism>
<dbReference type="RefSeq" id="WP_343764665.1">
    <property type="nucleotide sequence ID" value="NZ_BAAACG010000023.1"/>
</dbReference>
<gene>
    <name evidence="1" type="ORF">GCM10008906_39340</name>
</gene>
<dbReference type="EMBL" id="BAAACG010000023">
    <property type="protein sequence ID" value="GAA0748792.1"/>
    <property type="molecule type" value="Genomic_DNA"/>
</dbReference>
<proteinExistence type="predicted"/>
<evidence type="ECO:0000313" key="2">
    <source>
        <dbReference type="Proteomes" id="UP001501510"/>
    </source>
</evidence>
<comment type="caution">
    <text evidence="1">The sequence shown here is derived from an EMBL/GenBank/DDBJ whole genome shotgun (WGS) entry which is preliminary data.</text>
</comment>
<dbReference type="Proteomes" id="UP001501510">
    <property type="component" value="Unassembled WGS sequence"/>
</dbReference>
<evidence type="ECO:0000313" key="1">
    <source>
        <dbReference type="EMBL" id="GAA0748792.1"/>
    </source>
</evidence>